<dbReference type="PROSITE" id="PS51186">
    <property type="entry name" value="GNAT"/>
    <property type="match status" value="1"/>
</dbReference>
<dbReference type="SUPFAM" id="SSF55729">
    <property type="entry name" value="Acyl-CoA N-acyltransferases (Nat)"/>
    <property type="match status" value="1"/>
</dbReference>
<sequence length="139" mass="15357">MQVNIVQYDQDAEPLIRHIRDEVFIQEQGIDPDIEFDGLDNQAVHTLIIVDGEPAATGRMLSDGHIGRVAVKKAYRGSGIGAKVVSSLIEYAASHDYPRVYLGAQKHAIDFYTKLGFLPFGDEFIEAGIVHLSMEKCLA</sequence>
<keyword evidence="3" id="KW-1185">Reference proteome</keyword>
<protein>
    <submittedName>
        <fullName evidence="2">GNAT family N-acetyltransferase</fullName>
    </submittedName>
</protein>
<name>A0A7X4LQ34_9VIBR</name>
<dbReference type="PANTHER" id="PTHR13355">
    <property type="entry name" value="GLUCOSAMINE 6-PHOSPHATE N-ACETYLTRANSFERASE"/>
    <property type="match status" value="1"/>
</dbReference>
<dbReference type="EMBL" id="WEKT01000083">
    <property type="protein sequence ID" value="MZI95972.1"/>
    <property type="molecule type" value="Genomic_DNA"/>
</dbReference>
<comment type="caution">
    <text evidence="2">The sequence shown here is derived from an EMBL/GenBank/DDBJ whole genome shotgun (WGS) entry which is preliminary data.</text>
</comment>
<gene>
    <name evidence="2" type="ORF">F9817_22555</name>
</gene>
<dbReference type="RefSeq" id="WP_161158466.1">
    <property type="nucleotide sequence ID" value="NZ_WEKT01000083.1"/>
</dbReference>
<accession>A0A7X4LQ34</accession>
<feature type="domain" description="N-acetyltransferase" evidence="1">
    <location>
        <begin position="3"/>
        <end position="139"/>
    </location>
</feature>
<dbReference type="AlphaFoldDB" id="A0A7X4LQ34"/>
<dbReference type="InterPro" id="IPR016181">
    <property type="entry name" value="Acyl_CoA_acyltransferase"/>
</dbReference>
<dbReference type="Proteomes" id="UP000462621">
    <property type="component" value="Unassembled WGS sequence"/>
</dbReference>
<dbReference type="InterPro" id="IPR000182">
    <property type="entry name" value="GNAT_dom"/>
</dbReference>
<evidence type="ECO:0000313" key="2">
    <source>
        <dbReference type="EMBL" id="MZI95972.1"/>
    </source>
</evidence>
<dbReference type="Pfam" id="PF13673">
    <property type="entry name" value="Acetyltransf_10"/>
    <property type="match status" value="1"/>
</dbReference>
<evidence type="ECO:0000313" key="3">
    <source>
        <dbReference type="Proteomes" id="UP000462621"/>
    </source>
</evidence>
<evidence type="ECO:0000259" key="1">
    <source>
        <dbReference type="PROSITE" id="PS51186"/>
    </source>
</evidence>
<keyword evidence="2" id="KW-0808">Transferase</keyword>
<dbReference type="CDD" id="cd04301">
    <property type="entry name" value="NAT_SF"/>
    <property type="match status" value="1"/>
</dbReference>
<dbReference type="PANTHER" id="PTHR13355:SF11">
    <property type="entry name" value="GLUCOSAMINE 6-PHOSPHATE N-ACETYLTRANSFERASE"/>
    <property type="match status" value="1"/>
</dbReference>
<dbReference type="GO" id="GO:0004343">
    <property type="term" value="F:glucosamine 6-phosphate N-acetyltransferase activity"/>
    <property type="evidence" value="ECO:0007669"/>
    <property type="project" value="TreeGrafter"/>
</dbReference>
<reference evidence="2 3" key="1">
    <citation type="submission" date="2019-10" db="EMBL/GenBank/DDBJ databases">
        <title>Vibrio sp. nov. isolated from a shrimp pond.</title>
        <authorList>
            <person name="Gomez-Gil B."/>
            <person name="Enciso-Ibarra J."/>
            <person name="Enciso-Ibarra K."/>
            <person name="Bolan-Mejia C."/>
        </authorList>
    </citation>
    <scope>NUCLEOTIDE SEQUENCE [LARGE SCALE GENOMIC DNA]</scope>
    <source>
        <strain evidence="2 3">CAIM 722</strain>
    </source>
</reference>
<proteinExistence type="predicted"/>
<dbReference type="Gene3D" id="3.40.630.30">
    <property type="match status" value="1"/>
</dbReference>
<organism evidence="2 3">
    <name type="scientific">Vibrio eleionomae</name>
    <dbReference type="NCBI Taxonomy" id="2653505"/>
    <lineage>
        <taxon>Bacteria</taxon>
        <taxon>Pseudomonadati</taxon>
        <taxon>Pseudomonadota</taxon>
        <taxon>Gammaproteobacteria</taxon>
        <taxon>Vibrionales</taxon>
        <taxon>Vibrionaceae</taxon>
        <taxon>Vibrio</taxon>
    </lineage>
</organism>
<dbReference type="InterPro" id="IPR039143">
    <property type="entry name" value="GNPNAT1-like"/>
</dbReference>